<feature type="region of interest" description="Disordered" evidence="1">
    <location>
        <begin position="409"/>
        <end position="472"/>
    </location>
</feature>
<evidence type="ECO:0000313" key="5">
    <source>
        <dbReference type="Proteomes" id="UP000316726"/>
    </source>
</evidence>
<accession>A0A5B8MC23</accession>
<dbReference type="EMBL" id="HBHL01007694">
    <property type="protein sequence ID" value="CAD9716157.1"/>
    <property type="molecule type" value="Transcribed_RNA"/>
</dbReference>
<evidence type="ECO:0000256" key="1">
    <source>
        <dbReference type="SAM" id="MobiDB-lite"/>
    </source>
</evidence>
<sequence length="576" mass="61697">MGSVPEVGNDEGERRPGGVMIAVVCNGFAGEFDPHKRVFFYPRRSALQEGERAHMYTPTEFERYAGMAASKKWKYSVRIDVAAEPGMQWNVHALGPCTLGKWLEDNGFDKSGGRGGRSSSNGRARSAGAQSGSGSASAQMATWPASPRFGEGAQHEWDPSRKGGTRNPAGGGEHHSRWLAFRGAKHKEAAGDAAMVMSHPAGGTFGLKNKHGGGGEGLRPRPRIGSAFQAEVGDCLACEPKDDPDNLAHPEREGKVLFESEAAARESAQGFEKEGARALPLSAIYDLDDSSDDENSVLYREKSTRTRKRPKWLQGSISMFDTENEAEEPKHGVRAQSQQDQNDEDTPRSRNRNAYFGKFPAAAGRKSKRDYFVISKIDLSDDNTLRVVITGREGEKWAGSLGPSCVVEKGGERLAKKRPKQQAERSNGKAVGSGKERDGRAPGGGARVSHRHGGAGSQRKATPPAQENKGAARAQDVFNAAVVGSGPFVAPHPPGMGLPFPQMNMIHPGMMGGMPGLPFLNQVMPLGMANANPAAAPQMNMAALQSMMSPMLHGMGLNFQGVPNAATFPPNTFNSR</sequence>
<feature type="region of interest" description="Disordered" evidence="1">
    <location>
        <begin position="322"/>
        <end position="360"/>
    </location>
</feature>
<dbReference type="STRING" id="1764295.A0A5B8MC23"/>
<dbReference type="SUPFAM" id="SSF63763">
    <property type="entry name" value="SAND domain-like"/>
    <property type="match status" value="1"/>
</dbReference>
<dbReference type="Gene3D" id="3.10.390.10">
    <property type="entry name" value="SAND domain-like"/>
    <property type="match status" value="1"/>
</dbReference>
<dbReference type="Proteomes" id="UP000316726">
    <property type="component" value="Chromosome 1"/>
</dbReference>
<feature type="compositionally biased region" description="Low complexity" evidence="1">
    <location>
        <begin position="117"/>
        <end position="138"/>
    </location>
</feature>
<keyword evidence="5" id="KW-1185">Reference proteome</keyword>
<evidence type="ECO:0000313" key="3">
    <source>
        <dbReference type="EMBL" id="CAD9716157.1"/>
    </source>
</evidence>
<dbReference type="InterPro" id="IPR010919">
    <property type="entry name" value="SAND-like_dom_sf"/>
</dbReference>
<dbReference type="EMBL" id="HBHL01007693">
    <property type="protein sequence ID" value="CAD9716156.1"/>
    <property type="molecule type" value="Transcribed_RNA"/>
</dbReference>
<name>A0A5B8MC23_9CHLO</name>
<feature type="region of interest" description="Disordered" evidence="1">
    <location>
        <begin position="108"/>
        <end position="174"/>
    </location>
</feature>
<dbReference type="AlphaFoldDB" id="A0A5B8MC23"/>
<reference evidence="2" key="2">
    <citation type="submission" date="2021-01" db="EMBL/GenBank/DDBJ databases">
        <authorList>
            <person name="Corre E."/>
            <person name="Pelletier E."/>
            <person name="Niang G."/>
            <person name="Scheremetjew M."/>
            <person name="Finn R."/>
            <person name="Kale V."/>
            <person name="Holt S."/>
            <person name="Cochrane G."/>
            <person name="Meng A."/>
            <person name="Brown T."/>
            <person name="Cohen L."/>
        </authorList>
    </citation>
    <scope>NUCLEOTIDE SEQUENCE</scope>
    <source>
        <strain evidence="2">CCMP1205</strain>
    </source>
</reference>
<protein>
    <submittedName>
        <fullName evidence="4">Uncharacterized protein</fullName>
    </submittedName>
</protein>
<evidence type="ECO:0000313" key="4">
    <source>
        <dbReference type="EMBL" id="QDZ17996.1"/>
    </source>
</evidence>
<evidence type="ECO:0000313" key="2">
    <source>
        <dbReference type="EMBL" id="CAD9716156.1"/>
    </source>
</evidence>
<dbReference type="EMBL" id="CP031034">
    <property type="protein sequence ID" value="QDZ17996.1"/>
    <property type="molecule type" value="Genomic_DNA"/>
</dbReference>
<dbReference type="OrthoDB" id="515966at2759"/>
<proteinExistence type="predicted"/>
<gene>
    <name evidence="4" type="ORF">A3770_01p05140</name>
    <name evidence="2" type="ORF">CPRI1469_LOCUS5012</name>
    <name evidence="3" type="ORF">CPRI1469_LOCUS5013</name>
</gene>
<organism evidence="4 5">
    <name type="scientific">Chloropicon primus</name>
    <dbReference type="NCBI Taxonomy" id="1764295"/>
    <lineage>
        <taxon>Eukaryota</taxon>
        <taxon>Viridiplantae</taxon>
        <taxon>Chlorophyta</taxon>
        <taxon>Chloropicophyceae</taxon>
        <taxon>Chloropicales</taxon>
        <taxon>Chloropicaceae</taxon>
        <taxon>Chloropicon</taxon>
    </lineage>
</organism>
<reference evidence="4 5" key="1">
    <citation type="submission" date="2018-07" db="EMBL/GenBank/DDBJ databases">
        <title>The complete nuclear genome of the prasinophyte Chloropicon primus (CCMP1205).</title>
        <authorList>
            <person name="Pombert J.-F."/>
            <person name="Otis C."/>
            <person name="Turmel M."/>
            <person name="Lemieux C."/>
        </authorList>
    </citation>
    <scope>NUCLEOTIDE SEQUENCE [LARGE SCALE GENOMIC DNA]</scope>
    <source>
        <strain evidence="4 5">CCMP1205</strain>
    </source>
</reference>